<feature type="region of interest" description="Disordered" evidence="1">
    <location>
        <begin position="43"/>
        <end position="63"/>
    </location>
</feature>
<dbReference type="GeneID" id="39872772"/>
<name>A0A2H6K7M3_9APIC</name>
<dbReference type="OrthoDB" id="364465at2759"/>
<comment type="caution">
    <text evidence="2">The sequence shown here is derived from an EMBL/GenBank/DDBJ whole genome shotgun (WGS) entry which is preliminary data.</text>
</comment>
<protein>
    <submittedName>
        <fullName evidence="2">Dynein heavy chain 5 axonemal, putative</fullName>
    </submittedName>
</protein>
<accession>A0A2H6K7M3</accession>
<evidence type="ECO:0000313" key="3">
    <source>
        <dbReference type="Proteomes" id="UP000236319"/>
    </source>
</evidence>
<reference evidence="2 3" key="1">
    <citation type="journal article" date="2017" name="BMC Genomics">
        <title>Whole-genome assembly of Babesia ovata and comparative genomics between closely related pathogens.</title>
        <authorList>
            <person name="Yamagishi J."/>
            <person name="Asada M."/>
            <person name="Hakimi H."/>
            <person name="Tanaka T.Q."/>
            <person name="Sugimoto C."/>
            <person name="Kawazu S."/>
        </authorList>
    </citation>
    <scope>NUCLEOTIDE SEQUENCE [LARGE SCALE GENOMIC DNA]</scope>
    <source>
        <strain evidence="2 3">Miyake</strain>
    </source>
</reference>
<dbReference type="VEuPathDB" id="PiroplasmaDB:BOVATA_004950"/>
<sequence length="220" mass="24539">MTNKRGQILCTSDPGIPESAYCDETFGRMSRKRHCSVRSLYEESATGRRDSPARPSDSPSSVTLILPDEEDAISLHELASEWSEKIVDGLRRMQSTQDLKEPLANYLTQFYHAAISRGCEDTSQPENSQGDQSEELSNRIGQLLHRNNVLCNVIRNQYETIRRLQASEVLASSLMREKVALRDELLGLKECVNAYVGSVGAGSSCGPCDSHFTRRPPDVF</sequence>
<keyword evidence="3" id="KW-1185">Reference proteome</keyword>
<organism evidence="2 3">
    <name type="scientific">Babesia ovata</name>
    <dbReference type="NCBI Taxonomy" id="189622"/>
    <lineage>
        <taxon>Eukaryota</taxon>
        <taxon>Sar</taxon>
        <taxon>Alveolata</taxon>
        <taxon>Apicomplexa</taxon>
        <taxon>Aconoidasida</taxon>
        <taxon>Piroplasmida</taxon>
        <taxon>Babesiidae</taxon>
        <taxon>Babesia</taxon>
    </lineage>
</organism>
<dbReference type="AlphaFoldDB" id="A0A2H6K7M3"/>
<dbReference type="EMBL" id="BDSA01000001">
    <property type="protein sequence ID" value="GBE59002.1"/>
    <property type="molecule type" value="Genomic_DNA"/>
</dbReference>
<dbReference type="Proteomes" id="UP000236319">
    <property type="component" value="Unassembled WGS sequence"/>
</dbReference>
<evidence type="ECO:0000256" key="1">
    <source>
        <dbReference type="SAM" id="MobiDB-lite"/>
    </source>
</evidence>
<proteinExistence type="predicted"/>
<dbReference type="RefSeq" id="XP_028865245.1">
    <property type="nucleotide sequence ID" value="XM_029009412.1"/>
</dbReference>
<gene>
    <name evidence="2" type="ORF">BOVATA_004950</name>
</gene>
<evidence type="ECO:0000313" key="2">
    <source>
        <dbReference type="EMBL" id="GBE59002.1"/>
    </source>
</evidence>